<gene>
    <name evidence="2" type="ORF">EYF80_059347</name>
</gene>
<dbReference type="AlphaFoldDB" id="A0A4Z2EPG8"/>
<accession>A0A4Z2EPG8</accession>
<organism evidence="2 3">
    <name type="scientific">Liparis tanakae</name>
    <name type="common">Tanaka's snailfish</name>
    <dbReference type="NCBI Taxonomy" id="230148"/>
    <lineage>
        <taxon>Eukaryota</taxon>
        <taxon>Metazoa</taxon>
        <taxon>Chordata</taxon>
        <taxon>Craniata</taxon>
        <taxon>Vertebrata</taxon>
        <taxon>Euteleostomi</taxon>
        <taxon>Actinopterygii</taxon>
        <taxon>Neopterygii</taxon>
        <taxon>Teleostei</taxon>
        <taxon>Neoteleostei</taxon>
        <taxon>Acanthomorphata</taxon>
        <taxon>Eupercaria</taxon>
        <taxon>Perciformes</taxon>
        <taxon>Cottioidei</taxon>
        <taxon>Cottales</taxon>
        <taxon>Liparidae</taxon>
        <taxon>Liparis</taxon>
    </lineage>
</organism>
<protein>
    <submittedName>
        <fullName evidence="2">Uncharacterized protein</fullName>
    </submittedName>
</protein>
<evidence type="ECO:0000256" key="1">
    <source>
        <dbReference type="SAM" id="MobiDB-lite"/>
    </source>
</evidence>
<feature type="region of interest" description="Disordered" evidence="1">
    <location>
        <begin position="85"/>
        <end position="113"/>
    </location>
</feature>
<feature type="compositionally biased region" description="Polar residues" evidence="1">
    <location>
        <begin position="103"/>
        <end position="113"/>
    </location>
</feature>
<dbReference type="Proteomes" id="UP000314294">
    <property type="component" value="Unassembled WGS sequence"/>
</dbReference>
<evidence type="ECO:0000313" key="2">
    <source>
        <dbReference type="EMBL" id="TNN30500.1"/>
    </source>
</evidence>
<comment type="caution">
    <text evidence="2">The sequence shown here is derived from an EMBL/GenBank/DDBJ whole genome shotgun (WGS) entry which is preliminary data.</text>
</comment>
<reference evidence="2 3" key="1">
    <citation type="submission" date="2019-03" db="EMBL/GenBank/DDBJ databases">
        <title>First draft genome of Liparis tanakae, snailfish: a comprehensive survey of snailfish specific genes.</title>
        <authorList>
            <person name="Kim W."/>
            <person name="Song I."/>
            <person name="Jeong J.-H."/>
            <person name="Kim D."/>
            <person name="Kim S."/>
            <person name="Ryu S."/>
            <person name="Song J.Y."/>
            <person name="Lee S.K."/>
        </authorList>
    </citation>
    <scope>NUCLEOTIDE SEQUENCE [LARGE SCALE GENOMIC DNA]</scope>
    <source>
        <tissue evidence="2">Muscle</tissue>
    </source>
</reference>
<dbReference type="EMBL" id="SRLO01004422">
    <property type="protein sequence ID" value="TNN30500.1"/>
    <property type="molecule type" value="Genomic_DNA"/>
</dbReference>
<sequence>MGPGLLRTFPPGCTAPQSRLQTMYVGPRAAPPPDIPAAHPPPSCHSAGRIFILRGGAHRSTGRLAGGGSTFLCRVPRFLVGRHPTRCQGDTPWSPGVEPTPPGRSSSQVLNNNRGFGDVSVNYRLIG</sequence>
<name>A0A4Z2EPG8_9TELE</name>
<proteinExistence type="predicted"/>
<keyword evidence="3" id="KW-1185">Reference proteome</keyword>
<evidence type="ECO:0000313" key="3">
    <source>
        <dbReference type="Proteomes" id="UP000314294"/>
    </source>
</evidence>